<evidence type="ECO:0000313" key="3">
    <source>
        <dbReference type="Proteomes" id="UP000215731"/>
    </source>
</evidence>
<evidence type="ECO:0000313" key="2">
    <source>
        <dbReference type="EMBL" id="OYR62284.1"/>
    </source>
</evidence>
<sequence>MGDETEGTGRHTVRIDDPELGAALAEAEEEHGSKSEAMRSALRDSLLGTEGVAIDDINGRKVPQKAVEGHRKLVEYTGVGGRLELDTAESILANHLNIQKEAVRRVVIKPLRGAGVVGISQGMSHVSVVVGTESSPASDEGWAQFQAAQDYDTAG</sequence>
<comment type="caution">
    <text evidence="2">The sequence shown here is derived from an EMBL/GenBank/DDBJ whole genome shotgun (WGS) entry which is preliminary data.</text>
</comment>
<feature type="compositionally biased region" description="Basic and acidic residues" evidence="1">
    <location>
        <begin position="7"/>
        <end position="17"/>
    </location>
</feature>
<dbReference type="Proteomes" id="UP000215731">
    <property type="component" value="Unassembled WGS sequence"/>
</dbReference>
<dbReference type="RefSeq" id="WP_094553257.1">
    <property type="nucleotide sequence ID" value="NZ_NHOZ01000099.1"/>
</dbReference>
<dbReference type="AlphaFoldDB" id="A0A256J0E2"/>
<feature type="non-terminal residue" evidence="2">
    <location>
        <position position="155"/>
    </location>
</feature>
<reference evidence="2 3" key="1">
    <citation type="journal article" date="2014" name="Front. Microbiol.">
        <title>Population and genomic analysis of the genus Halorubrum.</title>
        <authorList>
            <person name="Fullmer M.S."/>
            <person name="Soucy S.M."/>
            <person name="Swithers K.S."/>
            <person name="Makkay A.M."/>
            <person name="Wheeler R."/>
            <person name="Ventosa A."/>
            <person name="Gogarten J.P."/>
            <person name="Papke R.T."/>
        </authorList>
    </citation>
    <scope>NUCLEOTIDE SEQUENCE [LARGE SCALE GENOMIC DNA]</scope>
    <source>
        <strain evidence="2 3">Ga36</strain>
    </source>
</reference>
<evidence type="ECO:0000256" key="1">
    <source>
        <dbReference type="SAM" id="MobiDB-lite"/>
    </source>
</evidence>
<gene>
    <name evidence="2" type="ORF">DJ80_10585</name>
</gene>
<name>A0A256J0E2_HALEZ</name>
<organism evidence="2 3">
    <name type="scientific">Halorubrum ezzemoulense</name>
    <name type="common">Halorubrum chaoviator</name>
    <dbReference type="NCBI Taxonomy" id="337243"/>
    <lineage>
        <taxon>Archaea</taxon>
        <taxon>Methanobacteriati</taxon>
        <taxon>Methanobacteriota</taxon>
        <taxon>Stenosarchaea group</taxon>
        <taxon>Halobacteria</taxon>
        <taxon>Halobacteriales</taxon>
        <taxon>Haloferacaceae</taxon>
        <taxon>Halorubrum</taxon>
    </lineage>
</organism>
<evidence type="ECO:0008006" key="4">
    <source>
        <dbReference type="Google" id="ProtNLM"/>
    </source>
</evidence>
<protein>
    <recommendedName>
        <fullName evidence="4">Ribbon-helix-helix protein CopG domain-containing protein</fullName>
    </recommendedName>
</protein>
<proteinExistence type="predicted"/>
<feature type="region of interest" description="Disordered" evidence="1">
    <location>
        <begin position="1"/>
        <end position="20"/>
    </location>
</feature>
<accession>A0A256J0E2</accession>
<dbReference type="EMBL" id="NHOZ01000099">
    <property type="protein sequence ID" value="OYR62284.1"/>
    <property type="molecule type" value="Genomic_DNA"/>
</dbReference>